<gene>
    <name evidence="3" type="ORF">Pfl04_29690</name>
</gene>
<feature type="region of interest" description="Disordered" evidence="1">
    <location>
        <begin position="1"/>
        <end position="34"/>
    </location>
</feature>
<feature type="domain" description="GAF" evidence="2">
    <location>
        <begin position="239"/>
        <end position="385"/>
    </location>
</feature>
<feature type="domain" description="GAF" evidence="2">
    <location>
        <begin position="93"/>
        <end position="218"/>
    </location>
</feature>
<name>A0A8J3M0N5_9ACTN</name>
<comment type="caution">
    <text evidence="3">The sequence shown here is derived from an EMBL/GenBank/DDBJ whole genome shotgun (WGS) entry which is preliminary data.</text>
</comment>
<dbReference type="InterPro" id="IPR029016">
    <property type="entry name" value="GAF-like_dom_sf"/>
</dbReference>
<organism evidence="3 4">
    <name type="scientific">Planosporangium flavigriseum</name>
    <dbReference type="NCBI Taxonomy" id="373681"/>
    <lineage>
        <taxon>Bacteria</taxon>
        <taxon>Bacillati</taxon>
        <taxon>Actinomycetota</taxon>
        <taxon>Actinomycetes</taxon>
        <taxon>Micromonosporales</taxon>
        <taxon>Micromonosporaceae</taxon>
        <taxon>Planosporangium</taxon>
    </lineage>
</organism>
<feature type="compositionally biased region" description="Polar residues" evidence="1">
    <location>
        <begin position="1"/>
        <end position="11"/>
    </location>
</feature>
<reference evidence="3" key="1">
    <citation type="submission" date="2021-01" db="EMBL/GenBank/DDBJ databases">
        <title>Whole genome shotgun sequence of Planosporangium flavigriseum NBRC 105377.</title>
        <authorList>
            <person name="Komaki H."/>
            <person name="Tamura T."/>
        </authorList>
    </citation>
    <scope>NUCLEOTIDE SEQUENCE</scope>
    <source>
        <strain evidence="3">NBRC 105377</strain>
    </source>
</reference>
<keyword evidence="4" id="KW-1185">Reference proteome</keyword>
<feature type="compositionally biased region" description="Basic and acidic residues" evidence="1">
    <location>
        <begin position="17"/>
        <end position="30"/>
    </location>
</feature>
<evidence type="ECO:0000313" key="4">
    <source>
        <dbReference type="Proteomes" id="UP000653674"/>
    </source>
</evidence>
<proteinExistence type="predicted"/>
<dbReference type="SUPFAM" id="SSF55781">
    <property type="entry name" value="GAF domain-like"/>
    <property type="match status" value="2"/>
</dbReference>
<dbReference type="Pfam" id="PF01590">
    <property type="entry name" value="GAF"/>
    <property type="match status" value="1"/>
</dbReference>
<dbReference type="Gene3D" id="3.30.450.40">
    <property type="match status" value="2"/>
</dbReference>
<evidence type="ECO:0000313" key="3">
    <source>
        <dbReference type="EMBL" id="GIG74565.1"/>
    </source>
</evidence>
<evidence type="ECO:0000259" key="2">
    <source>
        <dbReference type="SMART" id="SM00065"/>
    </source>
</evidence>
<dbReference type="EMBL" id="BONU01000019">
    <property type="protein sequence ID" value="GIG74565.1"/>
    <property type="molecule type" value="Genomic_DNA"/>
</dbReference>
<accession>A0A8J3M0N5</accession>
<dbReference type="SMART" id="SM00065">
    <property type="entry name" value="GAF"/>
    <property type="match status" value="2"/>
</dbReference>
<protein>
    <recommendedName>
        <fullName evidence="2">GAF domain-containing protein</fullName>
    </recommendedName>
</protein>
<dbReference type="Proteomes" id="UP000653674">
    <property type="component" value="Unassembled WGS sequence"/>
</dbReference>
<dbReference type="InterPro" id="IPR003018">
    <property type="entry name" value="GAF"/>
</dbReference>
<dbReference type="AlphaFoldDB" id="A0A8J3M0N5"/>
<sequence length="459" mass="49040">MAATHPVSSSAEGVAHMGKDSPQRPAERGEQTPSTRTMLAELPFLSAARPSTARAELGTFLERPVARAGGMQETQDRLRGLLRANLAVASGVDLEEVLRHIVDAVRELVHARYAVIGVARQGRLLRFVHAGADHDVVARVVCIIEQEAAPSLVVDRPRRISSFLGAPVQVGGRVFANLYLAGKRGAEEFAAEDEDVLAALAAAAGVAIEDAGVFAECQRRQHWQAGMVEITTQLLTGSDPEQVLRQMVRDALGVSNADGASVTVPTGDPRRLRVAVAEGCLRAWQGETFPVEGSASAIAIAERRAVLVGDLGSDPRLRVAGHCPDEVGAAVIAPIASDTGVTGALIVSRFPDKGHFDAADLEMIGGFAGQVAPVLQVAEARWYAEWLRLLEDRQRIGEDLQHSVIQRLFTLGLSIQAIAGRVGDTEVKRLITDRVEELDDIIRDIRATVFALRTSAGGD</sequence>
<dbReference type="Pfam" id="PF13185">
    <property type="entry name" value="GAF_2"/>
    <property type="match status" value="1"/>
</dbReference>
<evidence type="ECO:0000256" key="1">
    <source>
        <dbReference type="SAM" id="MobiDB-lite"/>
    </source>
</evidence>